<evidence type="ECO:0000256" key="4">
    <source>
        <dbReference type="ARBA" id="ARBA00012049"/>
    </source>
</evidence>
<dbReference type="PIRSF" id="PIRSF015596">
    <property type="entry name" value="5_alpha-SR2"/>
    <property type="match status" value="1"/>
</dbReference>
<evidence type="ECO:0000256" key="3">
    <source>
        <dbReference type="ARBA" id="ARBA00007742"/>
    </source>
</evidence>
<evidence type="ECO:0000256" key="9">
    <source>
        <dbReference type="ARBA" id="ARBA00037910"/>
    </source>
</evidence>
<comment type="catalytic activity">
    <reaction evidence="10 13">
        <text>a 3-oxo-5alpha-steroid + NADP(+) = a 3-oxo-Delta(4)-steroid + NADPH + H(+)</text>
        <dbReference type="Rhea" id="RHEA:54384"/>
        <dbReference type="ChEBI" id="CHEBI:13601"/>
        <dbReference type="ChEBI" id="CHEBI:15378"/>
        <dbReference type="ChEBI" id="CHEBI:47909"/>
        <dbReference type="ChEBI" id="CHEBI:57783"/>
        <dbReference type="ChEBI" id="CHEBI:58349"/>
        <dbReference type="EC" id="1.3.1.22"/>
    </reaction>
</comment>
<feature type="transmembrane region" description="Helical" evidence="13">
    <location>
        <begin position="106"/>
        <end position="122"/>
    </location>
</feature>
<keyword evidence="15" id="KW-1185">Reference proteome</keyword>
<keyword evidence="6 13" id="KW-1133">Transmembrane helix</keyword>
<dbReference type="STRING" id="4097.A0A1S3ZIP1"/>
<dbReference type="RefSeq" id="XP_016464203.1">
    <property type="nucleotide sequence ID" value="XM_016608717.2"/>
</dbReference>
<keyword evidence="8 13" id="KW-0472">Membrane</keyword>
<dbReference type="PaxDb" id="4097-A0A1S3ZIP1"/>
<sequence>MFSDQNLFQFIIFFILLMSIPTFILSQFLTSPYGKHYRSNSGTAISPPFAWFLMESPTLWLTLLLFPFGKNHTNPLAYFLISPFLLHYINRTIIYPIKLSQKTTNGNFPLNIALTGFVYNILNAYIQTRWVSHYANYEVDELFWLRFVGGIVVFAIGMMMNIWADGVLMGLKSQGGGYKIPRSGLFEYVSSPNYLGEVIEWLGWALMTWSWAGLAFFVYTCSNLVPRALSNHKWYLEKFGEDYPKNRKAVIPFLY</sequence>
<evidence type="ECO:0000256" key="2">
    <source>
        <dbReference type="ARBA" id="ARBA00004972"/>
    </source>
</evidence>
<dbReference type="EC" id="1.3.1.22" evidence="4 13"/>
<evidence type="ECO:0000313" key="16">
    <source>
        <dbReference type="RefSeq" id="XP_016464203.1"/>
    </source>
</evidence>
<dbReference type="SMR" id="A0A1S3ZIP1"/>
<dbReference type="GO" id="GO:0016491">
    <property type="term" value="F:oxidoreductase activity"/>
    <property type="evidence" value="ECO:0000318"/>
    <property type="project" value="GO_Central"/>
</dbReference>
<evidence type="ECO:0000256" key="1">
    <source>
        <dbReference type="ARBA" id="ARBA00004141"/>
    </source>
</evidence>
<evidence type="ECO:0000256" key="11">
    <source>
        <dbReference type="ARBA" id="ARBA00060577"/>
    </source>
</evidence>
<dbReference type="Pfam" id="PF02544">
    <property type="entry name" value="Steroid_dh"/>
    <property type="match status" value="1"/>
</dbReference>
<dbReference type="OrthoDB" id="5788137at2759"/>
<dbReference type="Gene3D" id="1.20.120.1630">
    <property type="match status" value="1"/>
</dbReference>
<comment type="pathway">
    <text evidence="9 13">Plant hormone biosynthesis; brassinosteroid biosynthesis.</text>
</comment>
<feature type="transmembrane region" description="Helical" evidence="13">
    <location>
        <begin position="76"/>
        <end position="94"/>
    </location>
</feature>
<dbReference type="FunFam" id="1.20.120.1630:FF:000002">
    <property type="entry name" value="Steroid 5 alpha-reductase 1"/>
    <property type="match status" value="1"/>
</dbReference>
<organism evidence="15 16">
    <name type="scientific">Nicotiana tabacum</name>
    <name type="common">Common tobacco</name>
    <dbReference type="NCBI Taxonomy" id="4097"/>
    <lineage>
        <taxon>Eukaryota</taxon>
        <taxon>Viridiplantae</taxon>
        <taxon>Streptophyta</taxon>
        <taxon>Embryophyta</taxon>
        <taxon>Tracheophyta</taxon>
        <taxon>Spermatophyta</taxon>
        <taxon>Magnoliopsida</taxon>
        <taxon>eudicotyledons</taxon>
        <taxon>Gunneridae</taxon>
        <taxon>Pentapetalae</taxon>
        <taxon>asterids</taxon>
        <taxon>lamiids</taxon>
        <taxon>Solanales</taxon>
        <taxon>Solanaceae</taxon>
        <taxon>Nicotianoideae</taxon>
        <taxon>Nicotianeae</taxon>
        <taxon>Nicotiana</taxon>
    </lineage>
</organism>
<feature type="transmembrane region" description="Helical" evidence="13">
    <location>
        <begin position="143"/>
        <end position="164"/>
    </location>
</feature>
<dbReference type="InterPro" id="IPR001104">
    <property type="entry name" value="3-oxo-5_a-steroid_4-DH_C"/>
</dbReference>
<dbReference type="InterPro" id="IPR039357">
    <property type="entry name" value="SRD5A/TECR"/>
</dbReference>
<gene>
    <name evidence="16" type="primary">LOC107787184</name>
</gene>
<dbReference type="KEGG" id="nta:107787184"/>
<feature type="transmembrane region" description="Helical" evidence="13">
    <location>
        <begin position="49"/>
        <end position="69"/>
    </location>
</feature>
<proteinExistence type="inferred from homology"/>
<keyword evidence="13" id="KW-0443">Lipid metabolism</keyword>
<accession>A0A1S3ZIP1</accession>
<comment type="pathway">
    <text evidence="11">Steroid biosynthesis.</text>
</comment>
<reference evidence="15" key="1">
    <citation type="journal article" date="2014" name="Nat. Commun.">
        <title>The tobacco genome sequence and its comparison with those of tomato and potato.</title>
        <authorList>
            <person name="Sierro N."/>
            <person name="Battey J.N."/>
            <person name="Ouadi S."/>
            <person name="Bakaher N."/>
            <person name="Bovet L."/>
            <person name="Willig A."/>
            <person name="Goepfert S."/>
            <person name="Peitsch M.C."/>
            <person name="Ivanov N.V."/>
        </authorList>
    </citation>
    <scope>NUCLEOTIDE SEQUENCE [LARGE SCALE GENOMIC DNA]</scope>
</reference>
<dbReference type="PANTHER" id="PTHR10556">
    <property type="entry name" value="3-OXO-5-ALPHA-STEROID 4-DEHYDROGENASE"/>
    <property type="match status" value="1"/>
</dbReference>
<feature type="transmembrane region" description="Helical" evidence="13">
    <location>
        <begin position="7"/>
        <end position="29"/>
    </location>
</feature>
<feature type="domain" description="3-oxo-5-alpha-steroid 4-dehydrogenase C-terminal" evidence="14">
    <location>
        <begin position="108"/>
        <end position="255"/>
    </location>
</feature>
<keyword evidence="13" id="KW-0444">Lipid biosynthesis</keyword>
<dbReference type="GO" id="GO:0047751">
    <property type="term" value="F:3-oxo-5-alpha-steroid 4-dehydrogenase (NADP+) activity"/>
    <property type="evidence" value="ECO:0007669"/>
    <property type="project" value="UniProtKB-EC"/>
</dbReference>
<evidence type="ECO:0000256" key="12">
    <source>
        <dbReference type="ARBA" id="ARBA00068774"/>
    </source>
</evidence>
<feature type="transmembrane region" description="Helical" evidence="13">
    <location>
        <begin position="201"/>
        <end position="225"/>
    </location>
</feature>
<dbReference type="GO" id="GO:0016020">
    <property type="term" value="C:membrane"/>
    <property type="evidence" value="ECO:0007669"/>
    <property type="project" value="UniProtKB-SubCell"/>
</dbReference>
<comment type="subcellular location">
    <subcellularLocation>
        <location evidence="1">Membrane</location>
        <topology evidence="1">Multi-pass membrane protein</topology>
    </subcellularLocation>
</comment>
<comment type="similarity">
    <text evidence="3 13">Belongs to the steroid 5-alpha reductase family.</text>
</comment>
<evidence type="ECO:0000259" key="14">
    <source>
        <dbReference type="Pfam" id="PF02544"/>
    </source>
</evidence>
<dbReference type="PANTHER" id="PTHR10556:SF53">
    <property type="entry name" value="STEROID 5-ALPHA-REDUCTASE DET2"/>
    <property type="match status" value="1"/>
</dbReference>
<comment type="pathway">
    <text evidence="2">Hormone biosynthesis.</text>
</comment>
<evidence type="ECO:0000313" key="15">
    <source>
        <dbReference type="Proteomes" id="UP000790787"/>
    </source>
</evidence>
<keyword evidence="13" id="KW-1069">Brassinosteroid biosynthesis</keyword>
<evidence type="ECO:0000256" key="8">
    <source>
        <dbReference type="ARBA" id="ARBA00023136"/>
    </source>
</evidence>
<keyword evidence="13" id="KW-0752">Steroid biosynthesis</keyword>
<dbReference type="OMA" id="KHEPRQS"/>
<reference evidence="16" key="2">
    <citation type="submission" date="2025-08" db="UniProtKB">
        <authorList>
            <consortium name="RefSeq"/>
        </authorList>
    </citation>
    <scope>IDENTIFICATION</scope>
    <source>
        <tissue evidence="16">Leaf</tissue>
    </source>
</reference>
<comment type="function">
    <text evidence="13">Involved in a reduction step in the biosynthesis of the plant steroid, brassinolide.</text>
</comment>
<dbReference type="Proteomes" id="UP000790787">
    <property type="component" value="Chromosome 24"/>
</dbReference>
<dbReference type="PROSITE" id="PS50244">
    <property type="entry name" value="S5A_REDUCTASE"/>
    <property type="match status" value="1"/>
</dbReference>
<keyword evidence="5 13" id="KW-0812">Transmembrane</keyword>
<dbReference type="RefSeq" id="XP_016464203.1">
    <property type="nucleotide sequence ID" value="XM_016608717.1"/>
</dbReference>
<dbReference type="GO" id="GO:0016132">
    <property type="term" value="P:brassinosteroid biosynthetic process"/>
    <property type="evidence" value="ECO:0000318"/>
    <property type="project" value="GO_Central"/>
</dbReference>
<dbReference type="InterPro" id="IPR016636">
    <property type="entry name" value="3-oxo-5-alpha-steroid_4-DH"/>
</dbReference>
<evidence type="ECO:0000256" key="7">
    <source>
        <dbReference type="ARBA" id="ARBA00023002"/>
    </source>
</evidence>
<evidence type="ECO:0000256" key="13">
    <source>
        <dbReference type="PIRNR" id="PIRNR015596"/>
    </source>
</evidence>
<evidence type="ECO:0000256" key="6">
    <source>
        <dbReference type="ARBA" id="ARBA00022989"/>
    </source>
</evidence>
<keyword evidence="7" id="KW-0560">Oxidoreductase</keyword>
<protein>
    <recommendedName>
        <fullName evidence="12 13">Steroid 5-alpha-reductase DET2</fullName>
        <ecNumber evidence="4 13">1.3.1.22</ecNumber>
    </recommendedName>
</protein>
<name>A0A1S3ZIP1_TOBAC</name>
<dbReference type="UniPathway" id="UPA00381"/>
<dbReference type="AlphaFoldDB" id="A0A1S3ZIP1"/>
<dbReference type="GeneID" id="107787184"/>
<evidence type="ECO:0000256" key="5">
    <source>
        <dbReference type="ARBA" id="ARBA00022692"/>
    </source>
</evidence>
<evidence type="ECO:0000256" key="10">
    <source>
        <dbReference type="ARBA" id="ARBA00048164"/>
    </source>
</evidence>